<evidence type="ECO:0000256" key="5">
    <source>
        <dbReference type="ARBA" id="ARBA00023277"/>
    </source>
</evidence>
<keyword evidence="4" id="KW-0456">Lyase</keyword>
<evidence type="ECO:0000256" key="2">
    <source>
        <dbReference type="ARBA" id="ARBA00006906"/>
    </source>
</evidence>
<protein>
    <submittedName>
        <fullName evidence="6">Aldolase</fullName>
    </submittedName>
</protein>
<dbReference type="PROSITE" id="PS00160">
    <property type="entry name" value="ALDOLASE_KDPG_KHG_2"/>
    <property type="match status" value="1"/>
</dbReference>
<proteinExistence type="inferred from homology"/>
<dbReference type="GO" id="GO:0016829">
    <property type="term" value="F:lyase activity"/>
    <property type="evidence" value="ECO:0007669"/>
    <property type="project" value="UniProtKB-KW"/>
</dbReference>
<comment type="pathway">
    <text evidence="1">Carbohydrate acid metabolism.</text>
</comment>
<reference evidence="6 7" key="1">
    <citation type="submission" date="2019-10" db="EMBL/GenBank/DDBJ databases">
        <title>A novel species.</title>
        <authorList>
            <person name="Gao J."/>
        </authorList>
    </citation>
    <scope>NUCLEOTIDE SEQUENCE [LARGE SCALE GENOMIC DNA]</scope>
    <source>
        <strain evidence="6 7">QMT-28</strain>
    </source>
</reference>
<dbReference type="SUPFAM" id="SSF51569">
    <property type="entry name" value="Aldolase"/>
    <property type="match status" value="1"/>
</dbReference>
<comment type="subunit">
    <text evidence="3">Homotrimer.</text>
</comment>
<dbReference type="RefSeq" id="WP_153287376.1">
    <property type="nucleotide sequence ID" value="NZ_CP045643.1"/>
</dbReference>
<evidence type="ECO:0000313" key="6">
    <source>
        <dbReference type="EMBL" id="QFZ73010.1"/>
    </source>
</evidence>
<evidence type="ECO:0000256" key="4">
    <source>
        <dbReference type="ARBA" id="ARBA00023239"/>
    </source>
</evidence>
<dbReference type="CDD" id="cd00452">
    <property type="entry name" value="KDPG_aldolase"/>
    <property type="match status" value="1"/>
</dbReference>
<keyword evidence="5" id="KW-0119">Carbohydrate metabolism</keyword>
<dbReference type="Pfam" id="PF01081">
    <property type="entry name" value="Aldolase"/>
    <property type="match status" value="1"/>
</dbReference>
<organism evidence="6 7">
    <name type="scientific">Streptomyces fagopyri</name>
    <dbReference type="NCBI Taxonomy" id="2662397"/>
    <lineage>
        <taxon>Bacteria</taxon>
        <taxon>Bacillati</taxon>
        <taxon>Actinomycetota</taxon>
        <taxon>Actinomycetes</taxon>
        <taxon>Kitasatosporales</taxon>
        <taxon>Streptomycetaceae</taxon>
        <taxon>Streptomyces</taxon>
    </lineage>
</organism>
<dbReference type="InterPro" id="IPR000887">
    <property type="entry name" value="Aldlse_KDPG_KHG"/>
</dbReference>
<evidence type="ECO:0000256" key="3">
    <source>
        <dbReference type="ARBA" id="ARBA00011233"/>
    </source>
</evidence>
<dbReference type="InterPro" id="IPR031338">
    <property type="entry name" value="KDPG/KHG_AS_2"/>
</dbReference>
<dbReference type="EMBL" id="CP045643">
    <property type="protein sequence ID" value="QFZ73010.1"/>
    <property type="molecule type" value="Genomic_DNA"/>
</dbReference>
<name>A0A5Q0L7I4_9ACTN</name>
<dbReference type="Gene3D" id="3.20.20.70">
    <property type="entry name" value="Aldolase class I"/>
    <property type="match status" value="1"/>
</dbReference>
<dbReference type="AlphaFoldDB" id="A0A5Q0L7I4"/>
<dbReference type="InterPro" id="IPR013785">
    <property type="entry name" value="Aldolase_TIM"/>
</dbReference>
<comment type="similarity">
    <text evidence="2">Belongs to the KHG/KDPG aldolase family.</text>
</comment>
<sequence length="210" mass="20649">MDLQAALAARRLLAIVRGGDADAALRTVLALAEEGVGLIEVSLSGADALTVIERARHALGPDALLGAGTVLTADDARAAHRAGAGFVVTPGLGDGVGAARDLGLPVLAGVLTPTDVIAARALGAEALKLFPAAPFGGADYLRALRGPFPDAPFVPVGGIDEAAAHACLTAGATAVGVGSPLVGDAADGGSLAALRDRARAFRVVAEEAGR</sequence>
<dbReference type="PANTHER" id="PTHR30246:SF1">
    <property type="entry name" value="2-DEHYDRO-3-DEOXY-6-PHOSPHOGALACTONATE ALDOLASE-RELATED"/>
    <property type="match status" value="1"/>
</dbReference>
<evidence type="ECO:0000256" key="1">
    <source>
        <dbReference type="ARBA" id="ARBA00004761"/>
    </source>
</evidence>
<dbReference type="KEGG" id="sfy:GFH48_06805"/>
<dbReference type="Proteomes" id="UP000326179">
    <property type="component" value="Chromosome"/>
</dbReference>
<evidence type="ECO:0000313" key="7">
    <source>
        <dbReference type="Proteomes" id="UP000326179"/>
    </source>
</evidence>
<accession>A0A5Q0L7I4</accession>
<dbReference type="PANTHER" id="PTHR30246">
    <property type="entry name" value="2-KETO-3-DEOXY-6-PHOSPHOGLUCONATE ALDOLASE"/>
    <property type="match status" value="1"/>
</dbReference>
<keyword evidence="7" id="KW-1185">Reference proteome</keyword>
<gene>
    <name evidence="6" type="ORF">GFH48_06805</name>
</gene>